<dbReference type="AlphaFoldDB" id="A0A9P9FMB0"/>
<comment type="caution">
    <text evidence="4">The sequence shown here is derived from an EMBL/GenBank/DDBJ whole genome shotgun (WGS) entry which is preliminary data.</text>
</comment>
<evidence type="ECO:0000313" key="5">
    <source>
        <dbReference type="Proteomes" id="UP000738349"/>
    </source>
</evidence>
<keyword evidence="3" id="KW-0812">Transmembrane</keyword>
<protein>
    <submittedName>
        <fullName evidence="4">Uncharacterized protein</fullName>
    </submittedName>
</protein>
<dbReference type="Proteomes" id="UP000738349">
    <property type="component" value="Unassembled WGS sequence"/>
</dbReference>
<keyword evidence="5" id="KW-1185">Reference proteome</keyword>
<evidence type="ECO:0000313" key="4">
    <source>
        <dbReference type="EMBL" id="KAH7166290.1"/>
    </source>
</evidence>
<evidence type="ECO:0000256" key="3">
    <source>
        <dbReference type="SAM" id="Phobius"/>
    </source>
</evidence>
<reference evidence="4" key="1">
    <citation type="journal article" date="2021" name="Nat. Commun.">
        <title>Genetic determinants of endophytism in the Arabidopsis root mycobiome.</title>
        <authorList>
            <person name="Mesny F."/>
            <person name="Miyauchi S."/>
            <person name="Thiergart T."/>
            <person name="Pickel B."/>
            <person name="Atanasova L."/>
            <person name="Karlsson M."/>
            <person name="Huettel B."/>
            <person name="Barry K.W."/>
            <person name="Haridas S."/>
            <person name="Chen C."/>
            <person name="Bauer D."/>
            <person name="Andreopoulos W."/>
            <person name="Pangilinan J."/>
            <person name="LaButti K."/>
            <person name="Riley R."/>
            <person name="Lipzen A."/>
            <person name="Clum A."/>
            <person name="Drula E."/>
            <person name="Henrissat B."/>
            <person name="Kohler A."/>
            <person name="Grigoriev I.V."/>
            <person name="Martin F.M."/>
            <person name="Hacquard S."/>
        </authorList>
    </citation>
    <scope>NUCLEOTIDE SEQUENCE</scope>
    <source>
        <strain evidence="4">MPI-CAGE-AT-0147</strain>
    </source>
</reference>
<name>A0A9P9FMB0_9HYPO</name>
<feature type="compositionally biased region" description="Polar residues" evidence="2">
    <location>
        <begin position="22"/>
        <end position="35"/>
    </location>
</feature>
<feature type="transmembrane region" description="Helical" evidence="3">
    <location>
        <begin position="163"/>
        <end position="182"/>
    </location>
</feature>
<evidence type="ECO:0000256" key="1">
    <source>
        <dbReference type="SAM" id="Coils"/>
    </source>
</evidence>
<gene>
    <name evidence="4" type="ORF">EDB81DRAFT_282868</name>
</gene>
<feature type="coiled-coil region" evidence="1">
    <location>
        <begin position="136"/>
        <end position="163"/>
    </location>
</feature>
<dbReference type="OrthoDB" id="3784821at2759"/>
<organism evidence="4 5">
    <name type="scientific">Dactylonectria macrodidyma</name>
    <dbReference type="NCBI Taxonomy" id="307937"/>
    <lineage>
        <taxon>Eukaryota</taxon>
        <taxon>Fungi</taxon>
        <taxon>Dikarya</taxon>
        <taxon>Ascomycota</taxon>
        <taxon>Pezizomycotina</taxon>
        <taxon>Sordariomycetes</taxon>
        <taxon>Hypocreomycetidae</taxon>
        <taxon>Hypocreales</taxon>
        <taxon>Nectriaceae</taxon>
        <taxon>Dactylonectria</taxon>
    </lineage>
</organism>
<keyword evidence="3" id="KW-0472">Membrane</keyword>
<dbReference type="EMBL" id="JAGMUV010000003">
    <property type="protein sequence ID" value="KAH7166290.1"/>
    <property type="molecule type" value="Genomic_DNA"/>
</dbReference>
<keyword evidence="3" id="KW-1133">Transmembrane helix</keyword>
<sequence length="189" mass="21125">MAALPRIPQQLLGHISRAPTPVGSSSVRAFSTSTPLRHASLPSKPPTVPSPTNTTSRSREAQNKPSQTRRSSPPSPKIRVTATPKIARPTPSFSNPSAPRPIQEALRATKEQEAIHAAEKREATLREGRLKRAHQREAEAIELDKKEKAIAEYQERSKTIRRIWTIWIMMMPVILVTSYYLFDRCKSSG</sequence>
<feature type="region of interest" description="Disordered" evidence="2">
    <location>
        <begin position="1"/>
        <end position="100"/>
    </location>
</feature>
<evidence type="ECO:0000256" key="2">
    <source>
        <dbReference type="SAM" id="MobiDB-lite"/>
    </source>
</evidence>
<accession>A0A9P9FMB0</accession>
<keyword evidence="1" id="KW-0175">Coiled coil</keyword>
<proteinExistence type="predicted"/>